<dbReference type="AlphaFoldDB" id="A0A248KIV4"/>
<name>A0A248KIV4_9ENTR</name>
<organism evidence="1 2">
    <name type="scientific">Kluyvera genomosp. 3</name>
    <dbReference type="NCBI Taxonomy" id="2774055"/>
    <lineage>
        <taxon>Bacteria</taxon>
        <taxon>Pseudomonadati</taxon>
        <taxon>Pseudomonadota</taxon>
        <taxon>Gammaproteobacteria</taxon>
        <taxon>Enterobacterales</taxon>
        <taxon>Enterobacteriaceae</taxon>
        <taxon>Kluyvera</taxon>
    </lineage>
</organism>
<evidence type="ECO:0000313" key="2">
    <source>
        <dbReference type="Proteomes" id="UP000197098"/>
    </source>
</evidence>
<dbReference type="EMBL" id="CP022114">
    <property type="protein sequence ID" value="ASG63507.1"/>
    <property type="molecule type" value="Genomic_DNA"/>
</dbReference>
<evidence type="ECO:0000313" key="1">
    <source>
        <dbReference type="EMBL" id="ASG63507.1"/>
    </source>
</evidence>
<gene>
    <name evidence="1" type="ORF">CEW81_13620</name>
</gene>
<accession>A0A248KIV4</accession>
<protein>
    <submittedName>
        <fullName evidence="1">Uncharacterized protein</fullName>
    </submittedName>
</protein>
<dbReference type="Proteomes" id="UP000197098">
    <property type="component" value="Chromosome"/>
</dbReference>
<reference evidence="1 2" key="1">
    <citation type="submission" date="2017-06" db="EMBL/GenBank/DDBJ databases">
        <title>Origin of plasmid-mediated fosfomycin resistance gene fosA3.</title>
        <authorList>
            <person name="Ito R."/>
            <person name="Pacey M.P."/>
            <person name="Doi Y."/>
        </authorList>
    </citation>
    <scope>NUCLEOTIDE SEQUENCE [LARGE SCALE GENOMIC DNA]</scope>
    <source>
        <strain evidence="1 2">YDC799</strain>
    </source>
</reference>
<proteinExistence type="predicted"/>
<sequence>MGRSIGAYGDSAFNEILAVSARLGLLNSQEQAVASAFSQACTDRFLHFWYDDDEQSVNLWFKGGRRMPIALNIGWWARILAFVCSTSMCSKRGPICPSSKNVPLVRYRPRSPLPHSMMRATGAAVPVA</sequence>